<accession>A0A2L1GKZ4</accession>
<organism evidence="5 6">
    <name type="scientific">Desulfobulbus oralis</name>
    <dbReference type="NCBI Taxonomy" id="1986146"/>
    <lineage>
        <taxon>Bacteria</taxon>
        <taxon>Pseudomonadati</taxon>
        <taxon>Thermodesulfobacteriota</taxon>
        <taxon>Desulfobulbia</taxon>
        <taxon>Desulfobulbales</taxon>
        <taxon>Desulfobulbaceae</taxon>
        <taxon>Desulfobulbus</taxon>
    </lineage>
</organism>
<dbReference type="OrthoDB" id="9810923at2"/>
<dbReference type="InterPro" id="IPR036388">
    <property type="entry name" value="WH-like_DNA-bd_sf"/>
</dbReference>
<evidence type="ECO:0000313" key="6">
    <source>
        <dbReference type="Proteomes" id="UP000239867"/>
    </source>
</evidence>
<keyword evidence="6" id="KW-1185">Reference proteome</keyword>
<name>A0A2L1GKZ4_9BACT</name>
<gene>
    <name evidence="5" type="ORF">CAY53_01610</name>
</gene>
<dbReference type="AlphaFoldDB" id="A0A2L1GKZ4"/>
<dbReference type="InterPro" id="IPR001845">
    <property type="entry name" value="HTH_ArsR_DNA-bd_dom"/>
</dbReference>
<dbReference type="Gene3D" id="1.10.10.10">
    <property type="entry name" value="Winged helix-like DNA-binding domain superfamily/Winged helix DNA-binding domain"/>
    <property type="match status" value="1"/>
</dbReference>
<dbReference type="SMART" id="SM00418">
    <property type="entry name" value="HTH_ARSR"/>
    <property type="match status" value="1"/>
</dbReference>
<keyword evidence="3" id="KW-0804">Transcription</keyword>
<protein>
    <submittedName>
        <fullName evidence="5">Transcriptional regulator</fullName>
    </submittedName>
</protein>
<dbReference type="GO" id="GO:0003677">
    <property type="term" value="F:DNA binding"/>
    <property type="evidence" value="ECO:0007669"/>
    <property type="project" value="UniProtKB-KW"/>
</dbReference>
<dbReference type="GO" id="GO:0003700">
    <property type="term" value="F:DNA-binding transcription factor activity"/>
    <property type="evidence" value="ECO:0007669"/>
    <property type="project" value="InterPro"/>
</dbReference>
<dbReference type="SUPFAM" id="SSF46785">
    <property type="entry name" value="Winged helix' DNA-binding domain"/>
    <property type="match status" value="1"/>
</dbReference>
<dbReference type="PRINTS" id="PR00778">
    <property type="entry name" value="HTHARSR"/>
</dbReference>
<proteinExistence type="predicted"/>
<dbReference type="InterPro" id="IPR011991">
    <property type="entry name" value="ArsR-like_HTH"/>
</dbReference>
<dbReference type="KEGG" id="deo:CAY53_01610"/>
<evidence type="ECO:0000313" key="5">
    <source>
        <dbReference type="EMBL" id="AVD70345.1"/>
    </source>
</evidence>
<keyword evidence="2" id="KW-0238">DNA-binding</keyword>
<evidence type="ECO:0000256" key="1">
    <source>
        <dbReference type="ARBA" id="ARBA00023015"/>
    </source>
</evidence>
<dbReference type="Proteomes" id="UP000239867">
    <property type="component" value="Chromosome"/>
</dbReference>
<dbReference type="PROSITE" id="PS50987">
    <property type="entry name" value="HTH_ARSR_2"/>
    <property type="match status" value="1"/>
</dbReference>
<evidence type="ECO:0000256" key="3">
    <source>
        <dbReference type="ARBA" id="ARBA00023163"/>
    </source>
</evidence>
<feature type="domain" description="HTH arsR-type" evidence="4">
    <location>
        <begin position="8"/>
        <end position="103"/>
    </location>
</feature>
<reference evidence="5 6" key="1">
    <citation type="journal article" date="2018" name="MBio">
        <title>Insights into the evolution of host association through the isolation and characterization of a novel human periodontal pathobiont, Desulfobulbus oralis.</title>
        <authorList>
            <person name="Cross K.L."/>
            <person name="Chirania P."/>
            <person name="Xiong W."/>
            <person name="Beall C.J."/>
            <person name="Elkins J.G."/>
            <person name="Giannone R.J."/>
            <person name="Griffen A.L."/>
            <person name="Guss A.M."/>
            <person name="Hettich R.L."/>
            <person name="Joshi S.S."/>
            <person name="Mokrzan E.M."/>
            <person name="Martin R.K."/>
            <person name="Zhulin I.B."/>
            <person name="Leys E.J."/>
            <person name="Podar M."/>
        </authorList>
    </citation>
    <scope>NUCLEOTIDE SEQUENCE [LARGE SCALE GENOMIC DNA]</scope>
    <source>
        <strain evidence="5 6">ORNL</strain>
    </source>
</reference>
<sequence>MNTQYLKALPEDWQSIASVYSALGDETRQKILLLFEPGERIGRKSLVELLPLSPTAVAHHVTTLVRAGLLRPHKVGRDVFYTMNHEALMRALEVVRNYVAELRVQEVAS</sequence>
<evidence type="ECO:0000259" key="4">
    <source>
        <dbReference type="PROSITE" id="PS50987"/>
    </source>
</evidence>
<keyword evidence="1" id="KW-0805">Transcription regulation</keyword>
<dbReference type="RefSeq" id="WP_104935660.1">
    <property type="nucleotide sequence ID" value="NZ_CP021255.1"/>
</dbReference>
<evidence type="ECO:0000256" key="2">
    <source>
        <dbReference type="ARBA" id="ARBA00023125"/>
    </source>
</evidence>
<dbReference type="InterPro" id="IPR036390">
    <property type="entry name" value="WH_DNA-bd_sf"/>
</dbReference>
<dbReference type="EMBL" id="CP021255">
    <property type="protein sequence ID" value="AVD70345.1"/>
    <property type="molecule type" value="Genomic_DNA"/>
</dbReference>
<dbReference type="PANTHER" id="PTHR43132">
    <property type="entry name" value="ARSENICAL RESISTANCE OPERON REPRESSOR ARSR-RELATED"/>
    <property type="match status" value="1"/>
</dbReference>
<dbReference type="InterPro" id="IPR051011">
    <property type="entry name" value="Metal_resp_trans_reg"/>
</dbReference>
<dbReference type="PANTHER" id="PTHR43132:SF2">
    <property type="entry name" value="ARSENICAL RESISTANCE OPERON REPRESSOR ARSR-RELATED"/>
    <property type="match status" value="1"/>
</dbReference>
<dbReference type="CDD" id="cd00090">
    <property type="entry name" value="HTH_ARSR"/>
    <property type="match status" value="1"/>
</dbReference>